<accession>A0A3N0XS08</accession>
<feature type="region of interest" description="Disordered" evidence="1">
    <location>
        <begin position="81"/>
        <end position="108"/>
    </location>
</feature>
<feature type="compositionally biased region" description="Basic and acidic residues" evidence="1">
    <location>
        <begin position="91"/>
        <end position="103"/>
    </location>
</feature>
<dbReference type="EMBL" id="RJVU01066372">
    <property type="protein sequence ID" value="ROI93600.1"/>
    <property type="molecule type" value="Genomic_DNA"/>
</dbReference>
<evidence type="ECO:0000313" key="3">
    <source>
        <dbReference type="Proteomes" id="UP000281406"/>
    </source>
</evidence>
<comment type="caution">
    <text evidence="2">The sequence shown here is derived from an EMBL/GenBank/DDBJ whole genome shotgun (WGS) entry which is preliminary data.</text>
</comment>
<keyword evidence="3" id="KW-1185">Reference proteome</keyword>
<sequence length="149" mass="17076">MSAFRLQLDQNPHVHRQRILSWQSEVSFNGGASRSDWGTITALYTEKLNLWERRYQKPIKALTKPLMNLCGKNLGCNLSDAEQLQPENDDGEGRRERDGDSRHPSVSLADIPCREEERRLSFLNQLTSEAGADKGVKVLGYDCWLTWKE</sequence>
<evidence type="ECO:0000256" key="1">
    <source>
        <dbReference type="SAM" id="MobiDB-lite"/>
    </source>
</evidence>
<dbReference type="AlphaFoldDB" id="A0A3N0XS08"/>
<reference evidence="2 3" key="1">
    <citation type="submission" date="2018-10" db="EMBL/GenBank/DDBJ databases">
        <title>Genome assembly for a Yunnan-Guizhou Plateau 3E fish, Anabarilius grahami (Regan), and its evolutionary and genetic applications.</title>
        <authorList>
            <person name="Jiang W."/>
        </authorList>
    </citation>
    <scope>NUCLEOTIDE SEQUENCE [LARGE SCALE GENOMIC DNA]</scope>
    <source>
        <strain evidence="2">AG-KIZ</strain>
        <tissue evidence="2">Muscle</tissue>
    </source>
</reference>
<proteinExistence type="predicted"/>
<organism evidence="2 3">
    <name type="scientific">Anabarilius grahami</name>
    <name type="common">Kanglang fish</name>
    <name type="synonym">Barilius grahami</name>
    <dbReference type="NCBI Taxonomy" id="495550"/>
    <lineage>
        <taxon>Eukaryota</taxon>
        <taxon>Metazoa</taxon>
        <taxon>Chordata</taxon>
        <taxon>Craniata</taxon>
        <taxon>Vertebrata</taxon>
        <taxon>Euteleostomi</taxon>
        <taxon>Actinopterygii</taxon>
        <taxon>Neopterygii</taxon>
        <taxon>Teleostei</taxon>
        <taxon>Ostariophysi</taxon>
        <taxon>Cypriniformes</taxon>
        <taxon>Xenocyprididae</taxon>
        <taxon>Xenocypridinae</taxon>
        <taxon>Xenocypridinae incertae sedis</taxon>
        <taxon>Anabarilius</taxon>
    </lineage>
</organism>
<dbReference type="Proteomes" id="UP000281406">
    <property type="component" value="Unassembled WGS sequence"/>
</dbReference>
<protein>
    <submittedName>
        <fullName evidence="2">Uncharacterized protein</fullName>
    </submittedName>
</protein>
<gene>
    <name evidence="2" type="ORF">DPX16_5366</name>
</gene>
<evidence type="ECO:0000313" key="2">
    <source>
        <dbReference type="EMBL" id="ROI93600.1"/>
    </source>
</evidence>
<name>A0A3N0XS08_ANAGA</name>